<keyword evidence="4" id="KW-1185">Reference proteome</keyword>
<evidence type="ECO:0000256" key="1">
    <source>
        <dbReference type="NCBIfam" id="TIGR00697"/>
    </source>
</evidence>
<proteinExistence type="predicted"/>
<dbReference type="NCBIfam" id="TIGR00697">
    <property type="entry name" value="queuosine precursor transporter"/>
    <property type="match status" value="1"/>
</dbReference>
<gene>
    <name evidence="3" type="ORF">FCN80_24745</name>
</gene>
<keyword evidence="2" id="KW-0812">Transmembrane</keyword>
<feature type="transmembrane region" description="Helical" evidence="2">
    <location>
        <begin position="145"/>
        <end position="167"/>
    </location>
</feature>
<keyword evidence="2" id="KW-0472">Membrane</keyword>
<feature type="transmembrane region" description="Helical" evidence="2">
    <location>
        <begin position="72"/>
        <end position="95"/>
    </location>
</feature>
<accession>A0ABY2SI38</accession>
<evidence type="ECO:0000313" key="3">
    <source>
        <dbReference type="EMBL" id="TKI02519.1"/>
    </source>
</evidence>
<feature type="transmembrane region" description="Helical" evidence="2">
    <location>
        <begin position="39"/>
        <end position="60"/>
    </location>
</feature>
<name>A0ABY2SI38_9HYPH</name>
<sequence>MNLEVAMKTDYKLYGLIVGLTITIMVVCDTVVFKVFDIYGLRITASGIIFSLFYLLSAISTEVYGYKLGGRTVWIVVFCQTIYVGLINICAIIQIDSNEISMHYHKLFHDFWRVCLGTWVSMPASYFCGSFLMSKLKIYFSGRFFILRYVCSAMMAQAMLLLTAYPISMTSKYTFYELINIICTTWCYKVIMSIMLLPVGVYLAQIIKKIEKTDYYDWSISYNPLKVFQKDQDSLDRNNYFKE</sequence>
<dbReference type="Proteomes" id="UP000305202">
    <property type="component" value="Unassembled WGS sequence"/>
</dbReference>
<dbReference type="PANTHER" id="PTHR34300">
    <property type="entry name" value="QUEUOSINE PRECURSOR TRANSPORTER-RELATED"/>
    <property type="match status" value="1"/>
</dbReference>
<comment type="caution">
    <text evidence="3">The sequence shown here is derived from an EMBL/GenBank/DDBJ whole genome shotgun (WGS) entry which is preliminary data.</text>
</comment>
<protein>
    <recommendedName>
        <fullName evidence="1">Queuosine precursor transporter</fullName>
    </recommendedName>
</protein>
<dbReference type="PANTHER" id="PTHR34300:SF2">
    <property type="entry name" value="QUEUOSINE PRECURSOR TRANSPORTER-RELATED"/>
    <property type="match status" value="1"/>
</dbReference>
<reference evidence="3 4" key="1">
    <citation type="submission" date="2019-04" db="EMBL/GenBank/DDBJ databases">
        <authorList>
            <person name="Li M."/>
            <person name="Gao C."/>
        </authorList>
    </citation>
    <scope>NUCLEOTIDE SEQUENCE [LARGE SCALE GENOMIC DNA]</scope>
    <source>
        <strain evidence="3 4">BGMRC 2031</strain>
    </source>
</reference>
<dbReference type="InterPro" id="IPR003744">
    <property type="entry name" value="YhhQ"/>
</dbReference>
<keyword evidence="2" id="KW-1133">Transmembrane helix</keyword>
<dbReference type="RefSeq" id="WP_136992978.1">
    <property type="nucleotide sequence ID" value="NZ_SZPQ01000073.1"/>
</dbReference>
<organism evidence="3 4">
    <name type="scientific">Martelella alba</name>
    <dbReference type="NCBI Taxonomy" id="2590451"/>
    <lineage>
        <taxon>Bacteria</taxon>
        <taxon>Pseudomonadati</taxon>
        <taxon>Pseudomonadota</taxon>
        <taxon>Alphaproteobacteria</taxon>
        <taxon>Hyphomicrobiales</taxon>
        <taxon>Aurantimonadaceae</taxon>
        <taxon>Martelella</taxon>
    </lineage>
</organism>
<feature type="transmembrane region" description="Helical" evidence="2">
    <location>
        <begin position="111"/>
        <end position="133"/>
    </location>
</feature>
<feature type="transmembrane region" description="Helical" evidence="2">
    <location>
        <begin position="179"/>
        <end position="204"/>
    </location>
</feature>
<dbReference type="Pfam" id="PF02592">
    <property type="entry name" value="Vut_1"/>
    <property type="match status" value="1"/>
</dbReference>
<evidence type="ECO:0000313" key="4">
    <source>
        <dbReference type="Proteomes" id="UP000305202"/>
    </source>
</evidence>
<feature type="transmembrane region" description="Helical" evidence="2">
    <location>
        <begin position="12"/>
        <end position="33"/>
    </location>
</feature>
<evidence type="ECO:0000256" key="2">
    <source>
        <dbReference type="SAM" id="Phobius"/>
    </source>
</evidence>
<dbReference type="EMBL" id="SZPQ01000073">
    <property type="protein sequence ID" value="TKI02519.1"/>
    <property type="molecule type" value="Genomic_DNA"/>
</dbReference>